<dbReference type="EMBL" id="PRLG01000018">
    <property type="protein sequence ID" value="PYY29444.1"/>
    <property type="molecule type" value="Genomic_DNA"/>
</dbReference>
<comment type="subcellular location">
    <subcellularLocation>
        <location evidence="1">Cell membrane</location>
        <topology evidence="1">Peripheral membrane protein</topology>
    </subcellularLocation>
</comment>
<dbReference type="InterPro" id="IPR003593">
    <property type="entry name" value="AAA+_ATPase"/>
</dbReference>
<dbReference type="PROSITE" id="PS50893">
    <property type="entry name" value="ABC_TRANSPORTER_2"/>
    <property type="match status" value="1"/>
</dbReference>
<evidence type="ECO:0000256" key="8">
    <source>
        <dbReference type="ARBA" id="ARBA00023065"/>
    </source>
</evidence>
<dbReference type="CDD" id="cd03214">
    <property type="entry name" value="ABC_Iron-Siderophores_B12_Hemin"/>
    <property type="match status" value="1"/>
</dbReference>
<gene>
    <name evidence="11" type="ORF">PIL02S_02398</name>
</gene>
<dbReference type="PANTHER" id="PTHR42771">
    <property type="entry name" value="IRON(3+)-HYDROXAMATE IMPORT ATP-BINDING PROTEIN FHUC"/>
    <property type="match status" value="1"/>
</dbReference>
<evidence type="ECO:0000256" key="9">
    <source>
        <dbReference type="ARBA" id="ARBA00023136"/>
    </source>
</evidence>
<evidence type="ECO:0000256" key="7">
    <source>
        <dbReference type="ARBA" id="ARBA00023004"/>
    </source>
</evidence>
<keyword evidence="5" id="KW-0547">Nucleotide-binding</keyword>
<dbReference type="OrthoDB" id="9787851at2"/>
<dbReference type="InterPro" id="IPR003439">
    <property type="entry name" value="ABC_transporter-like_ATP-bd"/>
</dbReference>
<evidence type="ECO:0000256" key="6">
    <source>
        <dbReference type="ARBA" id="ARBA00022840"/>
    </source>
</evidence>
<dbReference type="SUPFAM" id="SSF52540">
    <property type="entry name" value="P-loop containing nucleoside triphosphate hydrolases"/>
    <property type="match status" value="1"/>
</dbReference>
<evidence type="ECO:0000256" key="4">
    <source>
        <dbReference type="ARBA" id="ARBA00022496"/>
    </source>
</evidence>
<evidence type="ECO:0000256" key="3">
    <source>
        <dbReference type="ARBA" id="ARBA00022475"/>
    </source>
</evidence>
<feature type="domain" description="ABC transporter" evidence="10">
    <location>
        <begin position="4"/>
        <end position="240"/>
    </location>
</feature>
<dbReference type="InterPro" id="IPR051535">
    <property type="entry name" value="Siderophore_ABC-ATPase"/>
</dbReference>
<accession>A0A2W0CBS1</accession>
<evidence type="ECO:0000313" key="11">
    <source>
        <dbReference type="EMBL" id="PYY29444.1"/>
    </source>
</evidence>
<comment type="caution">
    <text evidence="11">The sequence shown here is derived from an EMBL/GenBank/DDBJ whole genome shotgun (WGS) entry which is preliminary data.</text>
</comment>
<keyword evidence="4" id="KW-0410">Iron transport</keyword>
<name>A0A2W0CBS1_9BACL</name>
<keyword evidence="11" id="KW-0378">Hydrolase</keyword>
<dbReference type="RefSeq" id="WP_095360030.1">
    <property type="nucleotide sequence ID" value="NZ_JAXBDC010000004.1"/>
</dbReference>
<sequence>MFRLETSKLDIAYEERLIVEDLNIQIPQGKITALVGANGSGKSTILKTMARIMNPKAGSVLLDGKSIHKQSTREVAKQLAILPQNPTAPEGLTVTELVSYGRFPYQKGFGSMRAEDKRMIEWAIEVTGMTEFHDRPIDQLSGGQRQRAWIAMALAQETDILFLDEPTTFLDMAHQLEVLQLLEMLNETANRTIVMVVHDLNHASRYAHHMIGIKKGKAIATGSPVEVMNCDVLREVFNIEADIVIDPRSGVPLCLPYALAGERQQTAVPEQTAASEQMVMNGAMMNAAGRSEQRVRTATGS</sequence>
<evidence type="ECO:0000313" key="12">
    <source>
        <dbReference type="Proteomes" id="UP000247459"/>
    </source>
</evidence>
<keyword evidence="8" id="KW-0406">Ion transport</keyword>
<keyword evidence="6" id="KW-0067">ATP-binding</keyword>
<evidence type="ECO:0000256" key="1">
    <source>
        <dbReference type="ARBA" id="ARBA00004202"/>
    </source>
</evidence>
<reference evidence="11 12" key="1">
    <citation type="submission" date="2018-01" db="EMBL/GenBank/DDBJ databases">
        <title>Genome sequence of the PGP bacterium Paenibacillus illinoisensis E3.</title>
        <authorList>
            <person name="Rolli E."/>
            <person name="Marasco R."/>
            <person name="Bessem C."/>
            <person name="Michoud G."/>
            <person name="Gaiarsa S."/>
            <person name="Borin S."/>
            <person name="Daffonchio D."/>
        </authorList>
    </citation>
    <scope>NUCLEOTIDE SEQUENCE [LARGE SCALE GENOMIC DNA]</scope>
    <source>
        <strain evidence="11 12">E3</strain>
    </source>
</reference>
<dbReference type="FunFam" id="3.40.50.300:FF:000134">
    <property type="entry name" value="Iron-enterobactin ABC transporter ATP-binding protein"/>
    <property type="match status" value="1"/>
</dbReference>
<organism evidence="11 12">
    <name type="scientific">Paenibacillus illinoisensis</name>
    <dbReference type="NCBI Taxonomy" id="59845"/>
    <lineage>
        <taxon>Bacteria</taxon>
        <taxon>Bacillati</taxon>
        <taxon>Bacillota</taxon>
        <taxon>Bacilli</taxon>
        <taxon>Bacillales</taxon>
        <taxon>Paenibacillaceae</taxon>
        <taxon>Paenibacillus</taxon>
    </lineage>
</organism>
<dbReference type="GO" id="GO:0005524">
    <property type="term" value="F:ATP binding"/>
    <property type="evidence" value="ECO:0007669"/>
    <property type="project" value="UniProtKB-KW"/>
</dbReference>
<dbReference type="GO" id="GO:0005886">
    <property type="term" value="C:plasma membrane"/>
    <property type="evidence" value="ECO:0007669"/>
    <property type="project" value="UniProtKB-SubCell"/>
</dbReference>
<dbReference type="InterPro" id="IPR017871">
    <property type="entry name" value="ABC_transporter-like_CS"/>
</dbReference>
<evidence type="ECO:0000256" key="2">
    <source>
        <dbReference type="ARBA" id="ARBA00022448"/>
    </source>
</evidence>
<dbReference type="PANTHER" id="PTHR42771:SF2">
    <property type="entry name" value="IRON(3+)-HYDROXAMATE IMPORT ATP-BINDING PROTEIN FHUC"/>
    <property type="match status" value="1"/>
</dbReference>
<keyword evidence="7" id="KW-0408">Iron</keyword>
<dbReference type="GO" id="GO:0016887">
    <property type="term" value="F:ATP hydrolysis activity"/>
    <property type="evidence" value="ECO:0007669"/>
    <property type="project" value="InterPro"/>
</dbReference>
<keyword evidence="9" id="KW-0472">Membrane</keyword>
<dbReference type="EC" id="3.6.3.34" evidence="11"/>
<protein>
    <submittedName>
        <fullName evidence="11">Cobalmin-iron-siderophore ABC transporter ATPase</fullName>
        <ecNumber evidence="11">3.6.3.34</ecNumber>
    </submittedName>
</protein>
<evidence type="ECO:0000256" key="5">
    <source>
        <dbReference type="ARBA" id="ARBA00022741"/>
    </source>
</evidence>
<dbReference type="Gene3D" id="3.40.50.300">
    <property type="entry name" value="P-loop containing nucleotide triphosphate hydrolases"/>
    <property type="match status" value="1"/>
</dbReference>
<keyword evidence="3" id="KW-1003">Cell membrane</keyword>
<dbReference type="Proteomes" id="UP000247459">
    <property type="component" value="Unassembled WGS sequence"/>
</dbReference>
<evidence type="ECO:0000259" key="10">
    <source>
        <dbReference type="PROSITE" id="PS50893"/>
    </source>
</evidence>
<dbReference type="SMART" id="SM00382">
    <property type="entry name" value="AAA"/>
    <property type="match status" value="1"/>
</dbReference>
<proteinExistence type="predicted"/>
<dbReference type="InterPro" id="IPR027417">
    <property type="entry name" value="P-loop_NTPase"/>
</dbReference>
<keyword evidence="2" id="KW-0813">Transport</keyword>
<dbReference type="AlphaFoldDB" id="A0A2W0CBS1"/>
<dbReference type="Pfam" id="PF00005">
    <property type="entry name" value="ABC_tran"/>
    <property type="match status" value="1"/>
</dbReference>
<dbReference type="GO" id="GO:0006826">
    <property type="term" value="P:iron ion transport"/>
    <property type="evidence" value="ECO:0007669"/>
    <property type="project" value="UniProtKB-KW"/>
</dbReference>
<dbReference type="PROSITE" id="PS00211">
    <property type="entry name" value="ABC_TRANSPORTER_1"/>
    <property type="match status" value="1"/>
</dbReference>